<dbReference type="Gene3D" id="1.10.357.10">
    <property type="entry name" value="Tetracycline Repressor, domain 2"/>
    <property type="match status" value="1"/>
</dbReference>
<gene>
    <name evidence="1" type="ORF">C7476_11159</name>
</gene>
<evidence type="ECO:0000313" key="2">
    <source>
        <dbReference type="Proteomes" id="UP000253324"/>
    </source>
</evidence>
<accession>A0A368YQJ5</accession>
<keyword evidence="2" id="KW-1185">Reference proteome</keyword>
<dbReference type="AlphaFoldDB" id="A0A368YQJ5"/>
<organism evidence="1 2">
    <name type="scientific">Phyllobacterium bourgognense</name>
    <dbReference type="NCBI Taxonomy" id="314236"/>
    <lineage>
        <taxon>Bacteria</taxon>
        <taxon>Pseudomonadati</taxon>
        <taxon>Pseudomonadota</taxon>
        <taxon>Alphaproteobacteria</taxon>
        <taxon>Hyphomicrobiales</taxon>
        <taxon>Phyllobacteriaceae</taxon>
        <taxon>Phyllobacterium</taxon>
    </lineage>
</organism>
<name>A0A368YQJ5_9HYPH</name>
<dbReference type="EMBL" id="QPJM01000011">
    <property type="protein sequence ID" value="RCW81197.1"/>
    <property type="molecule type" value="Genomic_DNA"/>
</dbReference>
<sequence>MRPPDAHGVAQATRAARAEALAQFVALLDVAKENGDVPGEADNLALARFYMAVVQGMAVQARDGADVDTLGTLVDSYRPGLHIGPPATDPGCADYDARFLH</sequence>
<reference evidence="1 2" key="1">
    <citation type="submission" date="2018-07" db="EMBL/GenBank/DDBJ databases">
        <title>Genomic Encyclopedia of Type Strains, Phase III (KMG-III): the genomes of soil and plant-associated and newly described type strains.</title>
        <authorList>
            <person name="Whitman W."/>
        </authorList>
    </citation>
    <scope>NUCLEOTIDE SEQUENCE [LARGE SCALE GENOMIC DNA]</scope>
    <source>
        <strain evidence="1 2">31-25a</strain>
    </source>
</reference>
<dbReference type="RefSeq" id="WP_114431287.1">
    <property type="nucleotide sequence ID" value="NZ_QPJM01000011.1"/>
</dbReference>
<evidence type="ECO:0008006" key="3">
    <source>
        <dbReference type="Google" id="ProtNLM"/>
    </source>
</evidence>
<evidence type="ECO:0000313" key="1">
    <source>
        <dbReference type="EMBL" id="RCW81197.1"/>
    </source>
</evidence>
<comment type="caution">
    <text evidence="1">The sequence shown here is derived from an EMBL/GenBank/DDBJ whole genome shotgun (WGS) entry which is preliminary data.</text>
</comment>
<dbReference type="OrthoDB" id="9811084at2"/>
<dbReference type="SUPFAM" id="SSF48498">
    <property type="entry name" value="Tetracyclin repressor-like, C-terminal domain"/>
    <property type="match status" value="1"/>
</dbReference>
<dbReference type="InterPro" id="IPR036271">
    <property type="entry name" value="Tet_transcr_reg_TetR-rel_C_sf"/>
</dbReference>
<protein>
    <recommendedName>
        <fullName evidence="3">TetR family transcriptional regulator</fullName>
    </recommendedName>
</protein>
<proteinExistence type="predicted"/>
<dbReference type="Proteomes" id="UP000253324">
    <property type="component" value="Unassembled WGS sequence"/>
</dbReference>